<dbReference type="PaxDb" id="4097-A0A1S4A683"/>
<organism evidence="2 3">
    <name type="scientific">Nicotiana tabacum</name>
    <name type="common">Common tobacco</name>
    <dbReference type="NCBI Taxonomy" id="4097"/>
    <lineage>
        <taxon>Eukaryota</taxon>
        <taxon>Viridiplantae</taxon>
        <taxon>Streptophyta</taxon>
        <taxon>Embryophyta</taxon>
        <taxon>Tracheophyta</taxon>
        <taxon>Spermatophyta</taxon>
        <taxon>Magnoliopsida</taxon>
        <taxon>eudicotyledons</taxon>
        <taxon>Gunneridae</taxon>
        <taxon>Pentapetalae</taxon>
        <taxon>asterids</taxon>
        <taxon>lamiids</taxon>
        <taxon>Solanales</taxon>
        <taxon>Solanaceae</taxon>
        <taxon>Nicotianoideae</taxon>
        <taxon>Nicotianeae</taxon>
        <taxon>Nicotiana</taxon>
    </lineage>
</organism>
<name>A0A1S4A683_TOBAC</name>
<gene>
    <name evidence="3" type="primary">LOC107794200</name>
</gene>
<dbReference type="PANTHER" id="PTHR37610:SF97">
    <property type="entry name" value="RETROTRANSPOSON GAG DOMAIN-CONTAINING PROTEIN"/>
    <property type="match status" value="1"/>
</dbReference>
<feature type="domain" description="Retrotransposon Copia-like N-terminal" evidence="1">
    <location>
        <begin position="21"/>
        <end position="67"/>
    </location>
</feature>
<reference evidence="3" key="2">
    <citation type="submission" date="2025-08" db="UniProtKB">
        <authorList>
            <consortium name="RefSeq"/>
        </authorList>
    </citation>
    <scope>IDENTIFICATION</scope>
    <source>
        <tissue evidence="3">Leaf</tissue>
    </source>
</reference>
<dbReference type="AlphaFoldDB" id="A0A1S4A683"/>
<sequence length="169" mass="19433">MGTKVQDVKLVDYNSSFHLYASDNLGMLLTSCLLDGTNYATWSRPMKNVLRSKNKLGFVNGVIKKPSNEKPEANLWETCNSMIILWIFNSLDKTLHSIIAYAETAREVWIDLEERFAQGRAPRIYQIRRDISLLIQDGQTVLTYYTKLKALWDELNDLDPLPECNCVAR</sequence>
<proteinExistence type="predicted"/>
<dbReference type="Proteomes" id="UP000790787">
    <property type="component" value="Chromosome 11"/>
</dbReference>
<dbReference type="PANTHER" id="PTHR37610">
    <property type="entry name" value="CCHC-TYPE DOMAIN-CONTAINING PROTEIN"/>
    <property type="match status" value="1"/>
</dbReference>
<evidence type="ECO:0000313" key="2">
    <source>
        <dbReference type="Proteomes" id="UP000790787"/>
    </source>
</evidence>
<dbReference type="KEGG" id="nta:107794200"/>
<evidence type="ECO:0000259" key="1">
    <source>
        <dbReference type="Pfam" id="PF14244"/>
    </source>
</evidence>
<dbReference type="OMA" id="PLPECNC"/>
<dbReference type="GeneID" id="107794200"/>
<evidence type="ECO:0000313" key="3">
    <source>
        <dbReference type="RefSeq" id="XP_016472158.1"/>
    </source>
</evidence>
<dbReference type="RefSeq" id="XP_016472158.1">
    <property type="nucleotide sequence ID" value="XM_016616672.1"/>
</dbReference>
<protein>
    <submittedName>
        <fullName evidence="3">Uncharacterized protein LOC107794200</fullName>
    </submittedName>
</protein>
<dbReference type="InterPro" id="IPR029472">
    <property type="entry name" value="Copia-like_N"/>
</dbReference>
<keyword evidence="2" id="KW-1185">Reference proteome</keyword>
<dbReference type="Pfam" id="PF14244">
    <property type="entry name" value="Retrotran_gag_3"/>
    <property type="match status" value="1"/>
</dbReference>
<reference evidence="2" key="1">
    <citation type="journal article" date="2014" name="Nat. Commun.">
        <title>The tobacco genome sequence and its comparison with those of tomato and potato.</title>
        <authorList>
            <person name="Sierro N."/>
            <person name="Battey J.N."/>
            <person name="Ouadi S."/>
            <person name="Bakaher N."/>
            <person name="Bovet L."/>
            <person name="Willig A."/>
            <person name="Goepfert S."/>
            <person name="Peitsch M.C."/>
            <person name="Ivanov N.V."/>
        </authorList>
    </citation>
    <scope>NUCLEOTIDE SEQUENCE [LARGE SCALE GENOMIC DNA]</scope>
</reference>
<dbReference type="OrthoDB" id="1300270at2759"/>
<accession>A0A1S4A683</accession>